<evidence type="ECO:0000256" key="2">
    <source>
        <dbReference type="ARBA" id="ARBA00023125"/>
    </source>
</evidence>
<keyword evidence="3" id="KW-0804">Transcription</keyword>
<dbReference type="InterPro" id="IPR009061">
    <property type="entry name" value="DNA-bd_dom_put_sf"/>
</dbReference>
<dbReference type="Pfam" id="PF09278">
    <property type="entry name" value="MerR-DNA-bind"/>
    <property type="match status" value="1"/>
</dbReference>
<dbReference type="GO" id="GO:0003700">
    <property type="term" value="F:DNA-binding transcription factor activity"/>
    <property type="evidence" value="ECO:0007669"/>
    <property type="project" value="InterPro"/>
</dbReference>
<proteinExistence type="predicted"/>
<name>A0A840SLF7_9RHOB</name>
<dbReference type="CDD" id="cd04776">
    <property type="entry name" value="HTH_GnyR"/>
    <property type="match status" value="1"/>
</dbReference>
<feature type="coiled-coil region" evidence="4">
    <location>
        <begin position="79"/>
        <end position="113"/>
    </location>
</feature>
<dbReference type="GO" id="GO:0003677">
    <property type="term" value="F:DNA binding"/>
    <property type="evidence" value="ECO:0007669"/>
    <property type="project" value="UniProtKB-KW"/>
</dbReference>
<dbReference type="AlphaFoldDB" id="A0A840SLF7"/>
<dbReference type="PANTHER" id="PTHR30204:SF58">
    <property type="entry name" value="HTH-TYPE TRANSCRIPTIONAL REGULATOR YFMP"/>
    <property type="match status" value="1"/>
</dbReference>
<dbReference type="Proteomes" id="UP000549457">
    <property type="component" value="Unassembled WGS sequence"/>
</dbReference>
<keyword evidence="2 6" id="KW-0238">DNA-binding</keyword>
<keyword evidence="7" id="KW-1185">Reference proteome</keyword>
<organism evidence="6 7">
    <name type="scientific">Amaricoccus macauensis</name>
    <dbReference type="NCBI Taxonomy" id="57001"/>
    <lineage>
        <taxon>Bacteria</taxon>
        <taxon>Pseudomonadati</taxon>
        <taxon>Pseudomonadota</taxon>
        <taxon>Alphaproteobacteria</taxon>
        <taxon>Rhodobacterales</taxon>
        <taxon>Paracoccaceae</taxon>
        <taxon>Amaricoccus</taxon>
    </lineage>
</organism>
<keyword evidence="1" id="KW-0805">Transcription regulation</keyword>
<evidence type="ECO:0000313" key="6">
    <source>
        <dbReference type="EMBL" id="MBB5220192.1"/>
    </source>
</evidence>
<dbReference type="SUPFAM" id="SSF46955">
    <property type="entry name" value="Putative DNA-binding domain"/>
    <property type="match status" value="1"/>
</dbReference>
<reference evidence="6 7" key="1">
    <citation type="submission" date="2020-08" db="EMBL/GenBank/DDBJ databases">
        <title>Genomic Encyclopedia of Type Strains, Phase IV (KMG-IV): sequencing the most valuable type-strain genomes for metagenomic binning, comparative biology and taxonomic classification.</title>
        <authorList>
            <person name="Goeker M."/>
        </authorList>
    </citation>
    <scope>NUCLEOTIDE SEQUENCE [LARGE SCALE GENOMIC DNA]</scope>
    <source>
        <strain evidence="6 7">DSM 101730</strain>
    </source>
</reference>
<evidence type="ECO:0000313" key="7">
    <source>
        <dbReference type="Proteomes" id="UP000549457"/>
    </source>
</evidence>
<evidence type="ECO:0000256" key="3">
    <source>
        <dbReference type="ARBA" id="ARBA00023163"/>
    </source>
</evidence>
<dbReference type="Pfam" id="PF00376">
    <property type="entry name" value="MerR"/>
    <property type="match status" value="1"/>
</dbReference>
<dbReference type="EMBL" id="JACHFM010000001">
    <property type="protein sequence ID" value="MBB5220192.1"/>
    <property type="molecule type" value="Genomic_DNA"/>
</dbReference>
<dbReference type="SMART" id="SM00422">
    <property type="entry name" value="HTH_MERR"/>
    <property type="match status" value="1"/>
</dbReference>
<protein>
    <submittedName>
        <fullName evidence="6">DNA-binding transcriptional MerR regulator</fullName>
    </submittedName>
</protein>
<dbReference type="InterPro" id="IPR047057">
    <property type="entry name" value="MerR_fam"/>
</dbReference>
<keyword evidence="4" id="KW-0175">Coiled coil</keyword>
<dbReference type="PANTHER" id="PTHR30204">
    <property type="entry name" value="REDOX-CYCLING DRUG-SENSING TRANSCRIPTIONAL ACTIVATOR SOXR"/>
    <property type="match status" value="1"/>
</dbReference>
<gene>
    <name evidence="6" type="ORF">HNP73_000113</name>
</gene>
<sequence length="130" mass="15034">MTENLTPIAEMCAEFGVTPRTLRFYESKELLTPVRVGQRRLYTRCCRARLTLILRGRRFGFSLEEMRELLDLYNHEDQGTQLSRTVEVAEKRLAAMEAQRTELEIAITDLRQQLAWARSILDGRGTDAAE</sequence>
<feature type="domain" description="HTH merR-type" evidence="5">
    <location>
        <begin position="16"/>
        <end position="72"/>
    </location>
</feature>
<accession>A0A840SLF7</accession>
<dbReference type="Gene3D" id="1.10.1660.10">
    <property type="match status" value="1"/>
</dbReference>
<evidence type="ECO:0000259" key="5">
    <source>
        <dbReference type="PROSITE" id="PS50937"/>
    </source>
</evidence>
<comment type="caution">
    <text evidence="6">The sequence shown here is derived from an EMBL/GenBank/DDBJ whole genome shotgun (WGS) entry which is preliminary data.</text>
</comment>
<dbReference type="RefSeq" id="WP_184146039.1">
    <property type="nucleotide sequence ID" value="NZ_JACHFM010000001.1"/>
</dbReference>
<dbReference type="InterPro" id="IPR015358">
    <property type="entry name" value="Tscrpt_reg_MerR_DNA-bd"/>
</dbReference>
<dbReference type="InterPro" id="IPR000551">
    <property type="entry name" value="MerR-type_HTH_dom"/>
</dbReference>
<evidence type="ECO:0000256" key="4">
    <source>
        <dbReference type="SAM" id="Coils"/>
    </source>
</evidence>
<dbReference type="PROSITE" id="PS50937">
    <property type="entry name" value="HTH_MERR_2"/>
    <property type="match status" value="1"/>
</dbReference>
<evidence type="ECO:0000256" key="1">
    <source>
        <dbReference type="ARBA" id="ARBA00023015"/>
    </source>
</evidence>